<dbReference type="Proteomes" id="UP000053372">
    <property type="component" value="Unassembled WGS sequence"/>
</dbReference>
<keyword evidence="3" id="KW-1185">Reference proteome</keyword>
<feature type="transmembrane region" description="Helical" evidence="1">
    <location>
        <begin position="12"/>
        <end position="30"/>
    </location>
</feature>
<reference evidence="2 3" key="1">
    <citation type="journal article" date="2015" name="Genome Announc.">
        <title>Draft Genome of the Euendolithic (true boring) Cyanobacterium Mastigocoleus testarum strain BC008.</title>
        <authorList>
            <person name="Guida B.S."/>
            <person name="Garcia-Pichel F."/>
        </authorList>
    </citation>
    <scope>NUCLEOTIDE SEQUENCE [LARGE SCALE GENOMIC DNA]</scope>
    <source>
        <strain evidence="2 3">BC008</strain>
    </source>
</reference>
<keyword evidence="1" id="KW-0472">Membrane</keyword>
<organism evidence="2 3">
    <name type="scientific">Mastigocoleus testarum BC008</name>
    <dbReference type="NCBI Taxonomy" id="371196"/>
    <lineage>
        <taxon>Bacteria</taxon>
        <taxon>Bacillati</taxon>
        <taxon>Cyanobacteriota</taxon>
        <taxon>Cyanophyceae</taxon>
        <taxon>Nostocales</taxon>
        <taxon>Hapalosiphonaceae</taxon>
        <taxon>Mastigocoleus</taxon>
    </lineage>
</organism>
<comment type="caution">
    <text evidence="2">The sequence shown here is derived from an EMBL/GenBank/DDBJ whole genome shotgun (WGS) entry which is preliminary data.</text>
</comment>
<evidence type="ECO:0000256" key="1">
    <source>
        <dbReference type="SAM" id="Phobius"/>
    </source>
</evidence>
<dbReference type="EMBL" id="LMTZ01000088">
    <property type="protein sequence ID" value="KST67359.1"/>
    <property type="molecule type" value="Genomic_DNA"/>
</dbReference>
<name>A0A0V7ZT99_9CYAN</name>
<gene>
    <name evidence="2" type="ORF">BC008_29630</name>
</gene>
<evidence type="ECO:0000313" key="2">
    <source>
        <dbReference type="EMBL" id="KST67359.1"/>
    </source>
</evidence>
<keyword evidence="1" id="KW-1133">Transmembrane helix</keyword>
<evidence type="ECO:0000313" key="3">
    <source>
        <dbReference type="Proteomes" id="UP000053372"/>
    </source>
</evidence>
<dbReference type="AlphaFoldDB" id="A0A0V7ZT99"/>
<sequence length="544" mass="61676">MNLTTLLKKRLIIPTFVGIVCLTCLLVLLVNNRISLLPTSLDLSQDVPQVPQKQKTLNLLPPAELKSQSSGFSIKGLEDKVIRVWRFGEKKHVWNVEGTAKNSTNSSPKILQVTATGNDPRIISPLVDIQLDKWQNLRVEALIRTQQSTRLQLFADNGDGFSNQNSNTIFVDGGWVWRKVEIPLSDVKHLVKLRLDPGNQSQYVELSEIKLIGSEKEGLINVVQQSTDENKFVWFRDAGKDIAMGVQIGNEKDASWGVRFHGKDLGPTEYTCFPDDILVFQPVNGTVKTAYAAYLDWQKELSLSTQNAAKAVFKRNFNDPKLYRYIEPKFLERVSQIPVDLEVTHSLEVNQGIAWTTVKITNRDNKPARINWIWQDAAYHWLENTHLDDVHLISSSNPNLDSISVIKTNPKENEWIASADFKHQVGFALSTTDPGYVLQSNRYLYIEKTFSSDSLHLPLRGNDRFLLQEKPLPIDKLLDKLKKDSGKKVSEGSLKNRSVVLDFGTVKPGKTVTRQYARIFLRDFKTPSELTKNIQTVVENTKIN</sequence>
<protein>
    <submittedName>
        <fullName evidence="2">Uncharacterized protein</fullName>
    </submittedName>
</protein>
<dbReference type="RefSeq" id="WP_058183678.1">
    <property type="nucleotide sequence ID" value="NZ_LMTZ01000088.1"/>
</dbReference>
<keyword evidence="1" id="KW-0812">Transmembrane</keyword>
<accession>A0A0V7ZT99</accession>
<proteinExistence type="predicted"/>